<accession>A0ABZ2CDS9</accession>
<gene>
    <name evidence="1" type="ORF">R4Z09_18380</name>
</gene>
<organism evidence="1 2">
    <name type="scientific">Niallia oryzisoli</name>
    <dbReference type="NCBI Taxonomy" id="1737571"/>
    <lineage>
        <taxon>Bacteria</taxon>
        <taxon>Bacillati</taxon>
        <taxon>Bacillota</taxon>
        <taxon>Bacilli</taxon>
        <taxon>Bacillales</taxon>
        <taxon>Bacillaceae</taxon>
        <taxon>Niallia</taxon>
    </lineage>
</organism>
<evidence type="ECO:0000313" key="1">
    <source>
        <dbReference type="EMBL" id="WVX79264.1"/>
    </source>
</evidence>
<dbReference type="EMBL" id="CP137640">
    <property type="protein sequence ID" value="WVX79264.1"/>
    <property type="molecule type" value="Genomic_DNA"/>
</dbReference>
<protein>
    <submittedName>
        <fullName evidence="1">Uncharacterized protein</fullName>
    </submittedName>
</protein>
<keyword evidence="2" id="KW-1185">Reference proteome</keyword>
<name>A0ABZ2CDS9_9BACI</name>
<evidence type="ECO:0000313" key="2">
    <source>
        <dbReference type="Proteomes" id="UP001357223"/>
    </source>
</evidence>
<proteinExistence type="predicted"/>
<dbReference type="RefSeq" id="WP_338448198.1">
    <property type="nucleotide sequence ID" value="NZ_CP137640.1"/>
</dbReference>
<sequence>MSKMEGLPLLLVEKLKSLAIWVEEGLPEKNLFEQDLMFIRKKLFETETLMKKAEKSLKFSPSAKKSKPLLQEMELLLNTLYQMHSDIKAMFEILNERNKIVPLTKEIKEEWVHNLYLLEAAIRNWNEEKIISDTNLLKYSSNESLLLPAFWHGEHLISILKHHLFQPFTIKIHLLQTVIFNKWSLPFCS</sequence>
<dbReference type="Proteomes" id="UP001357223">
    <property type="component" value="Chromosome"/>
</dbReference>
<reference evidence="1 2" key="1">
    <citation type="submission" date="2023-10" db="EMBL/GenBank/DDBJ databases">
        <title>Niallia locisalis sp.nov. isolated from a salt pond sample.</title>
        <authorList>
            <person name="Li X.-J."/>
            <person name="Dong L."/>
        </authorList>
    </citation>
    <scope>NUCLEOTIDE SEQUENCE [LARGE SCALE GENOMIC DNA]</scope>
    <source>
        <strain evidence="1 2">DSM 29761</strain>
    </source>
</reference>